<accession>A0A2P2NJQ9</accession>
<name>A0A2P2NJQ9_RHIMU</name>
<evidence type="ECO:0000313" key="1">
    <source>
        <dbReference type="EMBL" id="MBX42716.1"/>
    </source>
</evidence>
<dbReference type="EMBL" id="GGEC01062232">
    <property type="protein sequence ID" value="MBX42716.1"/>
    <property type="molecule type" value="Transcribed_RNA"/>
</dbReference>
<organism evidence="1">
    <name type="scientific">Rhizophora mucronata</name>
    <name type="common">Asiatic mangrove</name>
    <dbReference type="NCBI Taxonomy" id="61149"/>
    <lineage>
        <taxon>Eukaryota</taxon>
        <taxon>Viridiplantae</taxon>
        <taxon>Streptophyta</taxon>
        <taxon>Embryophyta</taxon>
        <taxon>Tracheophyta</taxon>
        <taxon>Spermatophyta</taxon>
        <taxon>Magnoliopsida</taxon>
        <taxon>eudicotyledons</taxon>
        <taxon>Gunneridae</taxon>
        <taxon>Pentapetalae</taxon>
        <taxon>rosids</taxon>
        <taxon>fabids</taxon>
        <taxon>Malpighiales</taxon>
        <taxon>Rhizophoraceae</taxon>
        <taxon>Rhizophora</taxon>
    </lineage>
</organism>
<reference evidence="1" key="1">
    <citation type="submission" date="2018-02" db="EMBL/GenBank/DDBJ databases">
        <title>Rhizophora mucronata_Transcriptome.</title>
        <authorList>
            <person name="Meera S.P."/>
            <person name="Sreeshan A."/>
            <person name="Augustine A."/>
        </authorList>
    </citation>
    <scope>NUCLEOTIDE SEQUENCE</scope>
    <source>
        <tissue evidence="1">Leaf</tissue>
    </source>
</reference>
<protein>
    <submittedName>
        <fullName evidence="1">Uncharacterized protein</fullName>
    </submittedName>
</protein>
<proteinExistence type="predicted"/>
<sequence>MVCNVYLTLDGKPILVSGRAAEHSGLLSS</sequence>
<dbReference type="AlphaFoldDB" id="A0A2P2NJQ9"/>